<evidence type="ECO:0000313" key="1">
    <source>
        <dbReference type="EMBL" id="CAB4223259.1"/>
    </source>
</evidence>
<organism evidence="1">
    <name type="scientific">uncultured Caudovirales phage</name>
    <dbReference type="NCBI Taxonomy" id="2100421"/>
    <lineage>
        <taxon>Viruses</taxon>
        <taxon>Duplodnaviria</taxon>
        <taxon>Heunggongvirae</taxon>
        <taxon>Uroviricota</taxon>
        <taxon>Caudoviricetes</taxon>
        <taxon>Peduoviridae</taxon>
        <taxon>Maltschvirus</taxon>
        <taxon>Maltschvirus maltsch</taxon>
    </lineage>
</organism>
<proteinExistence type="predicted"/>
<name>A0A6J5T6L9_9CAUD</name>
<sequence length="124" mass="12538">MTELIQSPGGQVILTSSSSGAGSWFRVHPKLGNLSFQWTHTATSVGASLSSTGVVEASNDGVNALATVLGTVVFAGATVQSDGFTTNQHFEYVRAKINSVGASTAGSVGTGFAIACTVSAQLRS</sequence>
<gene>
    <name evidence="1" type="ORF">UFOVP1670_9</name>
</gene>
<dbReference type="EMBL" id="LR797531">
    <property type="protein sequence ID" value="CAB4223259.1"/>
    <property type="molecule type" value="Genomic_DNA"/>
</dbReference>
<protein>
    <submittedName>
        <fullName evidence="1">Uncharacterized protein</fullName>
    </submittedName>
</protein>
<accession>A0A6J5T6L9</accession>
<reference evidence="1" key="1">
    <citation type="submission" date="2020-05" db="EMBL/GenBank/DDBJ databases">
        <authorList>
            <person name="Chiriac C."/>
            <person name="Salcher M."/>
            <person name="Ghai R."/>
            <person name="Kavagutti S V."/>
        </authorList>
    </citation>
    <scope>NUCLEOTIDE SEQUENCE</scope>
</reference>